<comment type="caution">
    <text evidence="4">The sequence shown here is derived from an EMBL/GenBank/DDBJ whole genome shotgun (WGS) entry which is preliminary data.</text>
</comment>
<evidence type="ECO:0000259" key="3">
    <source>
        <dbReference type="PROSITE" id="PS50238"/>
    </source>
</evidence>
<dbReference type="InterPro" id="IPR008936">
    <property type="entry name" value="Rho_GTPase_activation_prot"/>
</dbReference>
<gene>
    <name evidence="4" type="ORF">OFUS_LOCUS5325</name>
</gene>
<dbReference type="PANTHER" id="PTHR12635:SF7">
    <property type="entry name" value="RHO GTPASE ACTIVATING PROTEIN 6-RELATED"/>
    <property type="match status" value="1"/>
</dbReference>
<keyword evidence="1" id="KW-0343">GTPase activation</keyword>
<organism evidence="4 5">
    <name type="scientific">Owenia fusiformis</name>
    <name type="common">Polychaete worm</name>
    <dbReference type="NCBI Taxonomy" id="6347"/>
    <lineage>
        <taxon>Eukaryota</taxon>
        <taxon>Metazoa</taxon>
        <taxon>Spiralia</taxon>
        <taxon>Lophotrochozoa</taxon>
        <taxon>Annelida</taxon>
        <taxon>Polychaeta</taxon>
        <taxon>Sedentaria</taxon>
        <taxon>Canalipalpata</taxon>
        <taxon>Sabellida</taxon>
        <taxon>Oweniida</taxon>
        <taxon>Oweniidae</taxon>
        <taxon>Owenia</taxon>
    </lineage>
</organism>
<feature type="compositionally biased region" description="Polar residues" evidence="2">
    <location>
        <begin position="60"/>
        <end position="91"/>
    </location>
</feature>
<feature type="region of interest" description="Disordered" evidence="2">
    <location>
        <begin position="54"/>
        <end position="98"/>
    </location>
</feature>
<accession>A0A8S4NBA6</accession>
<feature type="compositionally biased region" description="Low complexity" evidence="2">
    <location>
        <begin position="845"/>
        <end position="858"/>
    </location>
</feature>
<evidence type="ECO:0000313" key="5">
    <source>
        <dbReference type="Proteomes" id="UP000749559"/>
    </source>
</evidence>
<dbReference type="Proteomes" id="UP000749559">
    <property type="component" value="Unassembled WGS sequence"/>
</dbReference>
<feature type="region of interest" description="Disordered" evidence="2">
    <location>
        <begin position="295"/>
        <end position="328"/>
    </location>
</feature>
<feature type="compositionally biased region" description="Polar residues" evidence="2">
    <location>
        <begin position="933"/>
        <end position="944"/>
    </location>
</feature>
<feature type="compositionally biased region" description="Polar residues" evidence="2">
    <location>
        <begin position="188"/>
        <end position="211"/>
    </location>
</feature>
<feature type="region of interest" description="Disordered" evidence="2">
    <location>
        <begin position="512"/>
        <end position="564"/>
    </location>
</feature>
<feature type="region of interest" description="Disordered" evidence="2">
    <location>
        <begin position="913"/>
        <end position="1055"/>
    </location>
</feature>
<feature type="compositionally biased region" description="Basic and acidic residues" evidence="2">
    <location>
        <begin position="120"/>
        <end position="132"/>
    </location>
</feature>
<feature type="compositionally biased region" description="Basic and acidic residues" evidence="2">
    <location>
        <begin position="304"/>
        <end position="317"/>
    </location>
</feature>
<feature type="region of interest" description="Disordered" evidence="2">
    <location>
        <begin position="844"/>
        <end position="896"/>
    </location>
</feature>
<reference evidence="4" key="1">
    <citation type="submission" date="2022-03" db="EMBL/GenBank/DDBJ databases">
        <authorList>
            <person name="Martin C."/>
        </authorList>
    </citation>
    <scope>NUCLEOTIDE SEQUENCE</scope>
</reference>
<feature type="compositionally biased region" description="Polar residues" evidence="2">
    <location>
        <begin position="877"/>
        <end position="892"/>
    </location>
</feature>
<dbReference type="Gene3D" id="1.10.555.10">
    <property type="entry name" value="Rho GTPase activation protein"/>
    <property type="match status" value="1"/>
</dbReference>
<dbReference type="OrthoDB" id="10024839at2759"/>
<dbReference type="Pfam" id="PF00620">
    <property type="entry name" value="RhoGAP"/>
    <property type="match status" value="1"/>
</dbReference>
<evidence type="ECO:0000256" key="1">
    <source>
        <dbReference type="ARBA" id="ARBA00022468"/>
    </source>
</evidence>
<dbReference type="SUPFAM" id="SSF48350">
    <property type="entry name" value="GTPase activation domain, GAP"/>
    <property type="match status" value="1"/>
</dbReference>
<proteinExistence type="predicted"/>
<protein>
    <recommendedName>
        <fullName evidence="3">Rho-GAP domain-containing protein</fullName>
    </recommendedName>
</protein>
<dbReference type="GO" id="GO:0007165">
    <property type="term" value="P:signal transduction"/>
    <property type="evidence" value="ECO:0007669"/>
    <property type="project" value="InterPro"/>
</dbReference>
<dbReference type="InterPro" id="IPR000198">
    <property type="entry name" value="RhoGAP_dom"/>
</dbReference>
<sequence>MEGVTVEMNNSCSLIGQDGFDDPGGGYTRDHLMNAIDKVRKSPRKYENIGILDLGDQDINPESPTMLQNNQSPRVTTPGRSPYQNGQSPLSPSRVKRTDSYMLAMNEGLKSRQRVREKFRSAGHIDDIKESGNKSSSRSLKRNTNVKYLRAQSEGGQTVDQSIQNSFLNFLTKNNSPREESLSKKSPMKNSPLVSPRIFNNSLNLPKTSNLLDVPPRLPARRSSTGSAEVKQTGRKQFRDRINSTSSDHGPILELNDIPENDPPITHSAPPVTPKTLRRLKPNISKFTNSLGTLFRNRSNSTKSDSDISHYDNHCHSDDDDDDNDDVIDAVVDNDEDDYGFLTLSKPVTNDSSSAMNKSKSPNPTRRILPKKWRSKVAKSSPSLDTCLWSSEDNNTWSSVSGRTVVLTSTSLLALTELERLALTKIALAQLQALQLGCTITIPKDDEQKSEKRTTFSLKKRTQSAHLGGLIDNIKDNFTKDKSKQSKDGGPGLVFGISLAKCIANDITQRKRRSLSLKERRESIDTGQTPRRQKHNSESASSLENQSAKEKNAPSPGLKHVPFSLPSMKDMQKVADIDHSSLLEALSLSSSARIDSLKRERPSLTIPTTPHVPQFVKSCLNHIENYGLQTLGIFRVGSSKKRTKQLREEFDSGKDVKLNEEHNPHDIGALLKEYFRDLPEPLLTRELYPAFVSASRLDDNQCRKCLRCLVELLPVANRDTLHVLLKFLHKVNEHSSDHIDDTGQEVPGNKMGARNLATLFGPNICRKQKGGADKEFRVEGIEMATESKEIIQIVEHMILNIDELYEVPAETHNEILQYILESDPEAVDHLLKRKGSQIEVDLDTSSSMWEGSDSSSLPPSSPNPTDTMEFHLPTRGSEGSMTSLGSQKTNRPVFTLDRSPVAEVTVETPSLVVPSIDQSKHRLSTPEPGWLSGGSTPRTPSPTFGSHARSPSPRPSPLPSRSSRSPLPSPTPVRTRLGPKPPNLQILPDTMIDKRGLIGPGGHSPGPESMYPTPPSSASSTSSPKFRRKSNPHNFIQPTSSAQRPLGVGMLGRDPEWQQERWRHWEELTQGEEKLEQETLV</sequence>
<feature type="region of interest" description="Disordered" evidence="2">
    <location>
        <begin position="174"/>
        <end position="275"/>
    </location>
</feature>
<feature type="domain" description="Rho-GAP" evidence="3">
    <location>
        <begin position="592"/>
        <end position="805"/>
    </location>
</feature>
<dbReference type="EMBL" id="CAIIXF020000002">
    <property type="protein sequence ID" value="CAH1778398.1"/>
    <property type="molecule type" value="Genomic_DNA"/>
</dbReference>
<evidence type="ECO:0000256" key="2">
    <source>
        <dbReference type="SAM" id="MobiDB-lite"/>
    </source>
</evidence>
<feature type="region of interest" description="Disordered" evidence="2">
    <location>
        <begin position="120"/>
        <end position="144"/>
    </location>
</feature>
<dbReference type="PANTHER" id="PTHR12635">
    <property type="entry name" value="RHO-GTPASE-ACTIVATING PROTEIN 6 FAMILY MEMBER"/>
    <property type="match status" value="1"/>
</dbReference>
<name>A0A8S4NBA6_OWEFU</name>
<dbReference type="InterPro" id="IPR037863">
    <property type="entry name" value="RHOGAP6/36"/>
</dbReference>
<dbReference type="AlphaFoldDB" id="A0A8S4NBA6"/>
<evidence type="ECO:0000313" key="4">
    <source>
        <dbReference type="EMBL" id="CAH1778398.1"/>
    </source>
</evidence>
<dbReference type="SMART" id="SM00324">
    <property type="entry name" value="RhoGAP"/>
    <property type="match status" value="1"/>
</dbReference>
<feature type="compositionally biased region" description="Polar residues" evidence="2">
    <location>
        <begin position="133"/>
        <end position="144"/>
    </location>
</feature>
<dbReference type="PROSITE" id="PS50238">
    <property type="entry name" value="RHOGAP"/>
    <property type="match status" value="1"/>
</dbReference>
<feature type="compositionally biased region" description="Polar residues" evidence="2">
    <location>
        <begin position="1032"/>
        <end position="1043"/>
    </location>
</feature>
<keyword evidence="5" id="KW-1185">Reference proteome</keyword>
<feature type="compositionally biased region" description="Acidic residues" evidence="2">
    <location>
        <begin position="318"/>
        <end position="328"/>
    </location>
</feature>
<dbReference type="GO" id="GO:0005096">
    <property type="term" value="F:GTPase activator activity"/>
    <property type="evidence" value="ECO:0007669"/>
    <property type="project" value="UniProtKB-KW"/>
</dbReference>